<evidence type="ECO:0000313" key="3">
    <source>
        <dbReference type="Proteomes" id="UP001172102"/>
    </source>
</evidence>
<evidence type="ECO:0000313" key="2">
    <source>
        <dbReference type="EMBL" id="KAK0704298.1"/>
    </source>
</evidence>
<name>A0AA40DLK0_9PEZI</name>
<proteinExistence type="predicted"/>
<reference evidence="2" key="1">
    <citation type="submission" date="2023-06" db="EMBL/GenBank/DDBJ databases">
        <title>Genome-scale phylogeny and comparative genomics of the fungal order Sordariales.</title>
        <authorList>
            <consortium name="Lawrence Berkeley National Laboratory"/>
            <person name="Hensen N."/>
            <person name="Bonometti L."/>
            <person name="Westerberg I."/>
            <person name="Brannstrom I.O."/>
            <person name="Guillou S."/>
            <person name="Cros-Aarteil S."/>
            <person name="Calhoun S."/>
            <person name="Haridas S."/>
            <person name="Kuo A."/>
            <person name="Mondo S."/>
            <person name="Pangilinan J."/>
            <person name="Riley R."/>
            <person name="Labutti K."/>
            <person name="Andreopoulos B."/>
            <person name="Lipzen A."/>
            <person name="Chen C."/>
            <person name="Yanf M."/>
            <person name="Daum C."/>
            <person name="Ng V."/>
            <person name="Clum A."/>
            <person name="Steindorff A."/>
            <person name="Ohm R."/>
            <person name="Martin F."/>
            <person name="Silar P."/>
            <person name="Natvig D."/>
            <person name="Lalanne C."/>
            <person name="Gautier V."/>
            <person name="Ament-Velasquez S.L."/>
            <person name="Kruys A."/>
            <person name="Hutchinson M.I."/>
            <person name="Powell A.J."/>
            <person name="Barry K."/>
            <person name="Miller A.N."/>
            <person name="Grigoriev I.V."/>
            <person name="Debuchy R."/>
            <person name="Gladieux P."/>
            <person name="Thoren M.H."/>
            <person name="Johannesson H."/>
        </authorList>
    </citation>
    <scope>NUCLEOTIDE SEQUENCE</scope>
    <source>
        <strain evidence="2">SMH4607-1</strain>
    </source>
</reference>
<sequence>MVLEVPLPTGEVAPPLAPTNLAPEFGSLACYQHFHKTLNLFSSKLNSSTTSNRCYAFHYPHHPLHRPRHGTRWRLWLGSGRQRSCTRMNSNIVLTSGDCAYWKDGNGNIGHGWITRLPAGPVAPTPSRRASTPMRKAAATTAMRLARRIWAVMAAPAELTALALLPVALLLATKRLLLA</sequence>
<accession>A0AA40DLK0</accession>
<keyword evidence="1" id="KW-1133">Transmembrane helix</keyword>
<keyword evidence="1" id="KW-0812">Transmembrane</keyword>
<dbReference type="Proteomes" id="UP001172102">
    <property type="component" value="Unassembled WGS sequence"/>
</dbReference>
<feature type="transmembrane region" description="Helical" evidence="1">
    <location>
        <begin position="149"/>
        <end position="172"/>
    </location>
</feature>
<keyword evidence="1" id="KW-0472">Membrane</keyword>
<dbReference type="AlphaFoldDB" id="A0AA40DLK0"/>
<dbReference type="EMBL" id="JAUKUA010000007">
    <property type="protein sequence ID" value="KAK0704298.1"/>
    <property type="molecule type" value="Genomic_DNA"/>
</dbReference>
<organism evidence="2 3">
    <name type="scientific">Lasiosphaeris hirsuta</name>
    <dbReference type="NCBI Taxonomy" id="260670"/>
    <lineage>
        <taxon>Eukaryota</taxon>
        <taxon>Fungi</taxon>
        <taxon>Dikarya</taxon>
        <taxon>Ascomycota</taxon>
        <taxon>Pezizomycotina</taxon>
        <taxon>Sordariomycetes</taxon>
        <taxon>Sordariomycetidae</taxon>
        <taxon>Sordariales</taxon>
        <taxon>Lasiosphaeriaceae</taxon>
        <taxon>Lasiosphaeris</taxon>
    </lineage>
</organism>
<keyword evidence="3" id="KW-1185">Reference proteome</keyword>
<gene>
    <name evidence="2" type="ORF">B0H67DRAFT_613026</name>
</gene>
<evidence type="ECO:0000256" key="1">
    <source>
        <dbReference type="SAM" id="Phobius"/>
    </source>
</evidence>
<protein>
    <submittedName>
        <fullName evidence="2">Uncharacterized protein</fullName>
    </submittedName>
</protein>
<comment type="caution">
    <text evidence="2">The sequence shown here is derived from an EMBL/GenBank/DDBJ whole genome shotgun (WGS) entry which is preliminary data.</text>
</comment>